<reference evidence="3 4" key="1">
    <citation type="submission" date="2020-08" db="EMBL/GenBank/DDBJ databases">
        <title>Genome public.</title>
        <authorList>
            <person name="Liu C."/>
            <person name="Sun Q."/>
        </authorList>
    </citation>
    <scope>NUCLEOTIDE SEQUENCE [LARGE SCALE GENOMIC DNA]</scope>
    <source>
        <strain evidence="3 4">NSJ-36</strain>
    </source>
</reference>
<evidence type="ECO:0000259" key="2">
    <source>
        <dbReference type="Pfam" id="PF07486"/>
    </source>
</evidence>
<keyword evidence="1" id="KW-0175">Coiled coil</keyword>
<gene>
    <name evidence="3" type="ORF">H8S07_00665</name>
</gene>
<feature type="domain" description="Cell wall hydrolase SleB" evidence="2">
    <location>
        <begin position="120"/>
        <end position="198"/>
    </location>
</feature>
<dbReference type="Pfam" id="PF07486">
    <property type="entry name" value="Hydrolase_2"/>
    <property type="match status" value="1"/>
</dbReference>
<keyword evidence="3" id="KW-0378">Hydrolase</keyword>
<evidence type="ECO:0000313" key="4">
    <source>
        <dbReference type="Proteomes" id="UP000647235"/>
    </source>
</evidence>
<comment type="caution">
    <text evidence="3">The sequence shown here is derived from an EMBL/GenBank/DDBJ whole genome shotgun (WGS) entry which is preliminary data.</text>
</comment>
<dbReference type="Proteomes" id="UP000647235">
    <property type="component" value="Unassembled WGS sequence"/>
</dbReference>
<evidence type="ECO:0000313" key="3">
    <source>
        <dbReference type="EMBL" id="MBC5663800.1"/>
    </source>
</evidence>
<dbReference type="GO" id="GO:0016787">
    <property type="term" value="F:hydrolase activity"/>
    <property type="evidence" value="ECO:0007669"/>
    <property type="project" value="UniProtKB-KW"/>
</dbReference>
<keyword evidence="4" id="KW-1185">Reference proteome</keyword>
<dbReference type="RefSeq" id="WP_186855215.1">
    <property type="nucleotide sequence ID" value="NZ_JACOOY010000001.1"/>
</dbReference>
<evidence type="ECO:0000256" key="1">
    <source>
        <dbReference type="SAM" id="Coils"/>
    </source>
</evidence>
<dbReference type="InterPro" id="IPR042047">
    <property type="entry name" value="SleB_dom1"/>
</dbReference>
<proteinExistence type="predicted"/>
<dbReference type="EMBL" id="JACOOY010000001">
    <property type="protein sequence ID" value="MBC5663800.1"/>
    <property type="molecule type" value="Genomic_DNA"/>
</dbReference>
<dbReference type="InterPro" id="IPR011105">
    <property type="entry name" value="Cell_wall_hydrolase_SleB"/>
</dbReference>
<accession>A0ABR7ER57</accession>
<dbReference type="Gene3D" id="1.10.10.2520">
    <property type="entry name" value="Cell wall hydrolase SleB, domain 1"/>
    <property type="match status" value="1"/>
</dbReference>
<name>A0ABR7ER57_9FIRM</name>
<protein>
    <submittedName>
        <fullName evidence="3">Cell wall hydrolase</fullName>
    </submittedName>
</protein>
<feature type="coiled-coil region" evidence="1">
    <location>
        <begin position="76"/>
        <end position="108"/>
    </location>
</feature>
<organism evidence="3 4">
    <name type="scientific">Dorea hominis</name>
    <dbReference type="NCBI Taxonomy" id="2763040"/>
    <lineage>
        <taxon>Bacteria</taxon>
        <taxon>Bacillati</taxon>
        <taxon>Bacillota</taxon>
        <taxon>Clostridia</taxon>
        <taxon>Lachnospirales</taxon>
        <taxon>Lachnospiraceae</taxon>
        <taxon>Dorea</taxon>
    </lineage>
</organism>
<sequence length="211" mass="23528">MNCHSIRRKLPVAGSVGKGSKKIVLFLAALICTVCMTGFTAKAASVEGNVRHSRSIAVQTRETIRVQKIRLKQAVLEKEQEIRRQKIRAKREARKKQEQKKLKKQQELLAALIFCEAGNQPYKGQVAVGAVVLNRIKSKTYPDSMKEVIYQRGQFGPAGSGWLNRVLQNKSYTKTAWKAAADALKGKDPINGCLYFNQGGSGKKIGDHYFH</sequence>